<keyword evidence="3" id="KW-0804">Transcription</keyword>
<accession>A0A1A3GX27</accession>
<feature type="domain" description="HTH luxR-type" evidence="4">
    <location>
        <begin position="1"/>
        <end position="62"/>
    </location>
</feature>
<dbReference type="PANTHER" id="PTHR44688:SF16">
    <property type="entry name" value="DNA-BINDING TRANSCRIPTIONAL ACTIVATOR DEVR_DOSR"/>
    <property type="match status" value="1"/>
</dbReference>
<evidence type="ECO:0000313" key="6">
    <source>
        <dbReference type="Proteomes" id="UP000093898"/>
    </source>
</evidence>
<organism evidence="5 6">
    <name type="scientific">Mycolicibacterium mucogenicum</name>
    <name type="common">Mycobacterium mucogenicum</name>
    <dbReference type="NCBI Taxonomy" id="56689"/>
    <lineage>
        <taxon>Bacteria</taxon>
        <taxon>Bacillati</taxon>
        <taxon>Actinomycetota</taxon>
        <taxon>Actinomycetes</taxon>
        <taxon>Mycobacteriales</taxon>
        <taxon>Mycobacteriaceae</taxon>
        <taxon>Mycolicibacterium</taxon>
    </lineage>
</organism>
<dbReference type="CDD" id="cd06170">
    <property type="entry name" value="LuxR_C_like"/>
    <property type="match status" value="2"/>
</dbReference>
<dbReference type="SUPFAM" id="SSF46894">
    <property type="entry name" value="C-terminal effector domain of the bipartite response regulators"/>
    <property type="match status" value="2"/>
</dbReference>
<dbReference type="InterPro" id="IPR016032">
    <property type="entry name" value="Sig_transdc_resp-reg_C-effctor"/>
</dbReference>
<proteinExistence type="predicted"/>
<dbReference type="EMBL" id="LZLC01000153">
    <property type="protein sequence ID" value="OBJ40597.1"/>
    <property type="molecule type" value="Genomic_DNA"/>
</dbReference>
<dbReference type="InterPro" id="IPR036388">
    <property type="entry name" value="WH-like_DNA-bd_sf"/>
</dbReference>
<evidence type="ECO:0000259" key="4">
    <source>
        <dbReference type="PROSITE" id="PS50043"/>
    </source>
</evidence>
<evidence type="ECO:0000256" key="3">
    <source>
        <dbReference type="ARBA" id="ARBA00023163"/>
    </source>
</evidence>
<keyword evidence="1" id="KW-0805">Transcription regulation</keyword>
<sequence length="162" mass="17892">MFSLSRRQWQVAELLVAQCTDREIAEQLLITPKTAGHHVSAILAKLDVPTRVAARQRLLEARGQFVRDGDLAVQSGAHDVRCNHQLRSTRDSPFGLTSRERQIADLLVDRLTDRQIADVLVISRKTVSHHVASVLAKLGVTNRGAVRGILRPHQGTGAATQR</sequence>
<dbReference type="Pfam" id="PF00196">
    <property type="entry name" value="GerE"/>
    <property type="match status" value="2"/>
</dbReference>
<dbReference type="AlphaFoldDB" id="A0A1A3GX27"/>
<dbReference type="Gene3D" id="1.10.10.10">
    <property type="entry name" value="Winged helix-like DNA-binding domain superfamily/Winged helix DNA-binding domain"/>
    <property type="match status" value="2"/>
</dbReference>
<gene>
    <name evidence="5" type="ORF">A5630_24780</name>
</gene>
<evidence type="ECO:0000313" key="5">
    <source>
        <dbReference type="EMBL" id="OBJ40597.1"/>
    </source>
</evidence>
<dbReference type="Proteomes" id="UP000093898">
    <property type="component" value="Unassembled WGS sequence"/>
</dbReference>
<name>A0A1A3GX27_MYCMU</name>
<evidence type="ECO:0000256" key="2">
    <source>
        <dbReference type="ARBA" id="ARBA00023125"/>
    </source>
</evidence>
<dbReference type="GO" id="GO:0006355">
    <property type="term" value="P:regulation of DNA-templated transcription"/>
    <property type="evidence" value="ECO:0007669"/>
    <property type="project" value="InterPro"/>
</dbReference>
<dbReference type="PROSITE" id="PS50043">
    <property type="entry name" value="HTH_LUXR_2"/>
    <property type="match status" value="2"/>
</dbReference>
<keyword evidence="2" id="KW-0238">DNA-binding</keyword>
<comment type="caution">
    <text evidence="5">The sequence shown here is derived from an EMBL/GenBank/DDBJ whole genome shotgun (WGS) entry which is preliminary data.</text>
</comment>
<dbReference type="PRINTS" id="PR00038">
    <property type="entry name" value="HTHLUXR"/>
</dbReference>
<dbReference type="RefSeq" id="WP_064982168.1">
    <property type="nucleotide sequence ID" value="NZ_LZLC01000153.1"/>
</dbReference>
<feature type="domain" description="HTH luxR-type" evidence="4">
    <location>
        <begin position="89"/>
        <end position="153"/>
    </location>
</feature>
<dbReference type="GO" id="GO:0003677">
    <property type="term" value="F:DNA binding"/>
    <property type="evidence" value="ECO:0007669"/>
    <property type="project" value="UniProtKB-KW"/>
</dbReference>
<protein>
    <recommendedName>
        <fullName evidence="4">HTH luxR-type domain-containing protein</fullName>
    </recommendedName>
</protein>
<dbReference type="SMART" id="SM00421">
    <property type="entry name" value="HTH_LUXR"/>
    <property type="match status" value="2"/>
</dbReference>
<evidence type="ECO:0000256" key="1">
    <source>
        <dbReference type="ARBA" id="ARBA00023015"/>
    </source>
</evidence>
<dbReference type="PANTHER" id="PTHR44688">
    <property type="entry name" value="DNA-BINDING TRANSCRIPTIONAL ACTIVATOR DEVR_DOSR"/>
    <property type="match status" value="1"/>
</dbReference>
<dbReference type="InterPro" id="IPR000792">
    <property type="entry name" value="Tscrpt_reg_LuxR_C"/>
</dbReference>
<reference evidence="5 6" key="1">
    <citation type="submission" date="2016-06" db="EMBL/GenBank/DDBJ databases">
        <authorList>
            <person name="Kjaerup R.B."/>
            <person name="Dalgaard T.S."/>
            <person name="Juul-Madsen H.R."/>
        </authorList>
    </citation>
    <scope>NUCLEOTIDE SEQUENCE [LARGE SCALE GENOMIC DNA]</scope>
    <source>
        <strain evidence="5 6">1127319.6</strain>
    </source>
</reference>